<gene>
    <name evidence="6" type="ORF">OESDEN_04121</name>
</gene>
<dbReference type="GO" id="GO:0004984">
    <property type="term" value="F:olfactory receptor activity"/>
    <property type="evidence" value="ECO:0007669"/>
    <property type="project" value="TreeGrafter"/>
</dbReference>
<evidence type="ECO:0000256" key="3">
    <source>
        <dbReference type="ARBA" id="ARBA00022989"/>
    </source>
</evidence>
<dbReference type="GO" id="GO:0016020">
    <property type="term" value="C:membrane"/>
    <property type="evidence" value="ECO:0007669"/>
    <property type="project" value="UniProtKB-SubCell"/>
</dbReference>
<keyword evidence="2 5" id="KW-0812">Transmembrane</keyword>
<keyword evidence="3 5" id="KW-1133">Transmembrane helix</keyword>
<evidence type="ECO:0000256" key="5">
    <source>
        <dbReference type="SAM" id="Phobius"/>
    </source>
</evidence>
<evidence type="ECO:0000313" key="7">
    <source>
        <dbReference type="Proteomes" id="UP000053660"/>
    </source>
</evidence>
<accession>A0A0B1TF76</accession>
<evidence type="ECO:0000256" key="4">
    <source>
        <dbReference type="ARBA" id="ARBA00023136"/>
    </source>
</evidence>
<dbReference type="OrthoDB" id="5820030at2759"/>
<dbReference type="Proteomes" id="UP000053660">
    <property type="component" value="Unassembled WGS sequence"/>
</dbReference>
<dbReference type="InterPro" id="IPR051080">
    <property type="entry name" value="Nematode_rcpt-like_serp_alpha"/>
</dbReference>
<evidence type="ECO:0000256" key="2">
    <source>
        <dbReference type="ARBA" id="ARBA00022692"/>
    </source>
</evidence>
<comment type="subcellular location">
    <subcellularLocation>
        <location evidence="1">Membrane</location>
        <topology evidence="1">Multi-pass membrane protein</topology>
    </subcellularLocation>
</comment>
<proteinExistence type="predicted"/>
<evidence type="ECO:0000313" key="6">
    <source>
        <dbReference type="EMBL" id="KHJ95924.1"/>
    </source>
</evidence>
<keyword evidence="7" id="KW-1185">Reference proteome</keyword>
<feature type="transmembrane region" description="Helical" evidence="5">
    <location>
        <begin position="72"/>
        <end position="91"/>
    </location>
</feature>
<evidence type="ECO:0000256" key="1">
    <source>
        <dbReference type="ARBA" id="ARBA00004141"/>
    </source>
</evidence>
<dbReference type="AlphaFoldDB" id="A0A0B1TF76"/>
<feature type="transmembrane region" description="Helical" evidence="5">
    <location>
        <begin position="22"/>
        <end position="51"/>
    </location>
</feature>
<organism evidence="6 7">
    <name type="scientific">Oesophagostomum dentatum</name>
    <name type="common">Nodular worm</name>
    <dbReference type="NCBI Taxonomy" id="61180"/>
    <lineage>
        <taxon>Eukaryota</taxon>
        <taxon>Metazoa</taxon>
        <taxon>Ecdysozoa</taxon>
        <taxon>Nematoda</taxon>
        <taxon>Chromadorea</taxon>
        <taxon>Rhabditida</taxon>
        <taxon>Rhabditina</taxon>
        <taxon>Rhabditomorpha</taxon>
        <taxon>Strongyloidea</taxon>
        <taxon>Strongylidae</taxon>
        <taxon>Oesophagostomum</taxon>
    </lineage>
</organism>
<dbReference type="PANTHER" id="PTHR31357:SF18">
    <property type="entry name" value="SERPENTINE RECEPTOR, CLASS T"/>
    <property type="match status" value="1"/>
</dbReference>
<dbReference type="Pfam" id="PF10292">
    <property type="entry name" value="7TM_GPCR_Srab"/>
    <property type="match status" value="1"/>
</dbReference>
<dbReference type="InterPro" id="IPR019408">
    <property type="entry name" value="7TM_GPCR_serpentine_rcpt_Srab"/>
</dbReference>
<sequence length="120" mass="13465">MSDFTQRATYCSSSTPSSANRITVLCFSLSGLNFITLIGITTIFTFNNIALKRFFRKVFDLQSSYQLQENVSVIRLILPLTTFQTLSYLLFTASNGTMGLLRESFAPVTYHTIFAATYVS</sequence>
<keyword evidence="4 5" id="KW-0472">Membrane</keyword>
<reference evidence="6 7" key="1">
    <citation type="submission" date="2014-03" db="EMBL/GenBank/DDBJ databases">
        <title>Draft genome of the hookworm Oesophagostomum dentatum.</title>
        <authorList>
            <person name="Mitreva M."/>
        </authorList>
    </citation>
    <scope>NUCLEOTIDE SEQUENCE [LARGE SCALE GENOMIC DNA]</scope>
    <source>
        <strain evidence="6 7">OD-Hann</strain>
    </source>
</reference>
<name>A0A0B1TF76_OESDE</name>
<dbReference type="PANTHER" id="PTHR31357">
    <property type="entry name" value="SERPENTINE RECEPTOR CLASS ALPHA-10"/>
    <property type="match status" value="1"/>
</dbReference>
<dbReference type="EMBL" id="KN549807">
    <property type="protein sequence ID" value="KHJ95924.1"/>
    <property type="molecule type" value="Genomic_DNA"/>
</dbReference>
<protein>
    <submittedName>
        <fullName evidence="6">Uncharacterized protein</fullName>
    </submittedName>
</protein>